<dbReference type="RefSeq" id="XP_013315333.1">
    <property type="nucleotide sequence ID" value="XM_013459879.1"/>
</dbReference>
<evidence type="ECO:0000313" key="2">
    <source>
        <dbReference type="EMBL" id="KIW54749.1"/>
    </source>
</evidence>
<dbReference type="HOGENOM" id="CLU_1586502_0_0_1"/>
<gene>
    <name evidence="2" type="ORF">PV05_07086</name>
</gene>
<dbReference type="Proteomes" id="UP000054342">
    <property type="component" value="Unassembled WGS sequence"/>
</dbReference>
<evidence type="ECO:0000313" key="3">
    <source>
        <dbReference type="Proteomes" id="UP000054342"/>
    </source>
</evidence>
<evidence type="ECO:0000256" key="1">
    <source>
        <dbReference type="SAM" id="MobiDB-lite"/>
    </source>
</evidence>
<keyword evidence="3" id="KW-1185">Reference proteome</keyword>
<dbReference type="GeneID" id="25328994"/>
<accession>A0A0D2F4A9</accession>
<organism evidence="2 3">
    <name type="scientific">Exophiala xenobiotica</name>
    <dbReference type="NCBI Taxonomy" id="348802"/>
    <lineage>
        <taxon>Eukaryota</taxon>
        <taxon>Fungi</taxon>
        <taxon>Dikarya</taxon>
        <taxon>Ascomycota</taxon>
        <taxon>Pezizomycotina</taxon>
        <taxon>Eurotiomycetes</taxon>
        <taxon>Chaetothyriomycetidae</taxon>
        <taxon>Chaetothyriales</taxon>
        <taxon>Herpotrichiellaceae</taxon>
        <taxon>Exophiala</taxon>
    </lineage>
</organism>
<feature type="region of interest" description="Disordered" evidence="1">
    <location>
        <begin position="76"/>
        <end position="108"/>
    </location>
</feature>
<reference evidence="2 3" key="1">
    <citation type="submission" date="2015-01" db="EMBL/GenBank/DDBJ databases">
        <title>The Genome Sequence of Exophiala xenobiotica CBS118157.</title>
        <authorList>
            <consortium name="The Broad Institute Genomics Platform"/>
            <person name="Cuomo C."/>
            <person name="de Hoog S."/>
            <person name="Gorbushina A."/>
            <person name="Stielow B."/>
            <person name="Teixiera M."/>
            <person name="Abouelleil A."/>
            <person name="Chapman S.B."/>
            <person name="Priest M."/>
            <person name="Young S.K."/>
            <person name="Wortman J."/>
            <person name="Nusbaum C."/>
            <person name="Birren B."/>
        </authorList>
    </citation>
    <scope>NUCLEOTIDE SEQUENCE [LARGE SCALE GENOMIC DNA]</scope>
    <source>
        <strain evidence="2 3">CBS 118157</strain>
    </source>
</reference>
<dbReference type="EMBL" id="KN847320">
    <property type="protein sequence ID" value="KIW54749.1"/>
    <property type="molecule type" value="Genomic_DNA"/>
</dbReference>
<sequence length="168" mass="18248">MTYKQRNIPISGAEAVSVTSYHNHRDGLSPAAQLLEEAPTLTHLAMESWSSILQAFLHGLAVNGIAFPTVAPVYIPANESSQPRPKRTDTEMTTSTTTSRSSGKSRKFRLKRTTSSTTWLYLIPEIEVLEVFTDNGKDQAIEIDFAAAVANTGDEPGADPIDLTNVVS</sequence>
<proteinExistence type="predicted"/>
<protein>
    <submittedName>
        <fullName evidence="2">Uncharacterized protein</fullName>
    </submittedName>
</protein>
<feature type="compositionally biased region" description="Low complexity" evidence="1">
    <location>
        <begin position="91"/>
        <end position="102"/>
    </location>
</feature>
<name>A0A0D2F4A9_9EURO</name>
<dbReference type="AlphaFoldDB" id="A0A0D2F4A9"/>